<dbReference type="OrthoDB" id="9813261at2"/>
<dbReference type="UniPathway" id="UPA00219"/>
<dbReference type="InterPro" id="IPR000291">
    <property type="entry name" value="D-Ala_lig_Van_CS"/>
</dbReference>
<dbReference type="Pfam" id="PF01820">
    <property type="entry name" value="Dala_Dala_lig_N"/>
    <property type="match status" value="2"/>
</dbReference>
<evidence type="ECO:0000256" key="13">
    <source>
        <dbReference type="ARBA" id="ARBA00047614"/>
    </source>
</evidence>
<sequence>MSKHVAVLMGGWSAEREVSLVSGAAVTNALHAKGYEVTSIDVQRDMGALLTRLYPRPDVVFNALHGRYGEDGCVQGLLDILGIPYTHSGLLASALAMDKPMSKRLFAAAGITVAEDKVVHRDAVLRGDAMARPYVIKPLNEGSSVGVHIVREGDNAPPFGQGGWPYGDTVMVERFIPGRELTVTVMGDRPLAVTEITTSHGFYDYDAKYETGGSHHILPAPVPEPVYQAALRQAMLGHTALGCRGVSRADFRFDGADLFMLEINTQPGLTPTSLAPEQARFVGVSFEDLVAWMVDHAECDR</sequence>
<evidence type="ECO:0000313" key="20">
    <source>
        <dbReference type="Proteomes" id="UP000295304"/>
    </source>
</evidence>
<keyword evidence="7 14" id="KW-0436">Ligase</keyword>
<protein>
    <recommendedName>
        <fullName evidence="5 14">D-alanine--D-alanine ligase</fullName>
        <ecNumber evidence="5 14">6.3.2.4</ecNumber>
    </recommendedName>
    <alternativeName>
        <fullName evidence="14">D-Ala-D-Ala ligase</fullName>
    </alternativeName>
    <alternativeName>
        <fullName evidence="14">D-alanylalanine synthetase</fullName>
    </alternativeName>
</protein>
<evidence type="ECO:0000256" key="6">
    <source>
        <dbReference type="ARBA" id="ARBA00022490"/>
    </source>
</evidence>
<dbReference type="GO" id="GO:0046872">
    <property type="term" value="F:metal ion binding"/>
    <property type="evidence" value="ECO:0007669"/>
    <property type="project" value="UniProtKB-KW"/>
</dbReference>
<dbReference type="GO" id="GO:0005737">
    <property type="term" value="C:cytoplasm"/>
    <property type="evidence" value="ECO:0007669"/>
    <property type="project" value="UniProtKB-SubCell"/>
</dbReference>
<accession>A0A4R3J9K7</accession>
<organism evidence="19 20">
    <name type="scientific">Varunaivibrio sulfuroxidans</name>
    <dbReference type="NCBI Taxonomy" id="1773489"/>
    <lineage>
        <taxon>Bacteria</taxon>
        <taxon>Pseudomonadati</taxon>
        <taxon>Pseudomonadota</taxon>
        <taxon>Alphaproteobacteria</taxon>
        <taxon>Rhodospirillales</taxon>
        <taxon>Magnetovibrionaceae</taxon>
        <taxon>Varunaivibrio</taxon>
    </lineage>
</organism>
<comment type="cofactor">
    <cofactor evidence="16">
        <name>Mg(2+)</name>
        <dbReference type="ChEBI" id="CHEBI:18420"/>
    </cofactor>
    <cofactor evidence="16">
        <name>Mn(2+)</name>
        <dbReference type="ChEBI" id="CHEBI:29035"/>
    </cofactor>
    <text evidence="16">Binds 2 magnesium or manganese ions per subunit.</text>
</comment>
<proteinExistence type="inferred from homology"/>
<keyword evidence="6 14" id="KW-0963">Cytoplasm</keyword>
<comment type="similarity">
    <text evidence="4 14">Belongs to the D-alanine--D-alanine ligase family.</text>
</comment>
<dbReference type="EC" id="6.3.2.4" evidence="5 14"/>
<keyword evidence="16" id="KW-0464">Manganese</keyword>
<dbReference type="RefSeq" id="WP_132939273.1">
    <property type="nucleotide sequence ID" value="NZ_CP119676.1"/>
</dbReference>
<comment type="function">
    <text evidence="2 14">Cell wall formation.</text>
</comment>
<feature type="active site" evidence="15">
    <location>
        <position position="15"/>
    </location>
</feature>
<dbReference type="EMBL" id="SLZW01000006">
    <property type="protein sequence ID" value="TCS62197.1"/>
    <property type="molecule type" value="Genomic_DNA"/>
</dbReference>
<dbReference type="GO" id="GO:0009252">
    <property type="term" value="P:peptidoglycan biosynthetic process"/>
    <property type="evidence" value="ECO:0007669"/>
    <property type="project" value="UniProtKB-UniRule"/>
</dbReference>
<feature type="active site" evidence="15">
    <location>
        <position position="273"/>
    </location>
</feature>
<gene>
    <name evidence="14" type="primary">ddl</name>
    <name evidence="19" type="ORF">EDD55_106155</name>
</gene>
<feature type="domain" description="ATP-grasp" evidence="18">
    <location>
        <begin position="103"/>
        <end position="295"/>
    </location>
</feature>
<dbReference type="GO" id="GO:0071555">
    <property type="term" value="P:cell wall organization"/>
    <property type="evidence" value="ECO:0007669"/>
    <property type="project" value="UniProtKB-KW"/>
</dbReference>
<evidence type="ECO:0000256" key="14">
    <source>
        <dbReference type="HAMAP-Rule" id="MF_00047"/>
    </source>
</evidence>
<evidence type="ECO:0000259" key="18">
    <source>
        <dbReference type="PROSITE" id="PS50975"/>
    </source>
</evidence>
<evidence type="ECO:0000256" key="16">
    <source>
        <dbReference type="PIRSR" id="PIRSR039102-3"/>
    </source>
</evidence>
<evidence type="ECO:0000256" key="7">
    <source>
        <dbReference type="ARBA" id="ARBA00022598"/>
    </source>
</evidence>
<keyword evidence="8 17" id="KW-0547">Nucleotide-binding</keyword>
<comment type="cofactor">
    <cofactor evidence="1">
        <name>Mn(2+)</name>
        <dbReference type="ChEBI" id="CHEBI:29035"/>
    </cofactor>
</comment>
<dbReference type="GO" id="GO:0008716">
    <property type="term" value="F:D-alanine-D-alanine ligase activity"/>
    <property type="evidence" value="ECO:0007669"/>
    <property type="project" value="UniProtKB-UniRule"/>
</dbReference>
<comment type="caution">
    <text evidence="19">The sequence shown here is derived from an EMBL/GenBank/DDBJ whole genome shotgun (WGS) entry which is preliminary data.</text>
</comment>
<feature type="binding site" evidence="16">
    <location>
        <position position="250"/>
    </location>
    <ligand>
        <name>Mg(2+)</name>
        <dbReference type="ChEBI" id="CHEBI:18420"/>
        <label>1</label>
    </ligand>
</feature>
<evidence type="ECO:0000313" key="19">
    <source>
        <dbReference type="EMBL" id="TCS62197.1"/>
    </source>
</evidence>
<dbReference type="Gene3D" id="3.40.50.20">
    <property type="match status" value="1"/>
</dbReference>
<evidence type="ECO:0000256" key="5">
    <source>
        <dbReference type="ARBA" id="ARBA00012216"/>
    </source>
</evidence>
<comment type="pathway">
    <text evidence="14">Cell wall biogenesis; peptidoglycan biosynthesis.</text>
</comment>
<evidence type="ECO:0000256" key="11">
    <source>
        <dbReference type="ARBA" id="ARBA00022984"/>
    </source>
</evidence>
<evidence type="ECO:0000256" key="15">
    <source>
        <dbReference type="PIRSR" id="PIRSR039102-1"/>
    </source>
</evidence>
<keyword evidence="12 14" id="KW-0961">Cell wall biogenesis/degradation</keyword>
<keyword evidence="11 14" id="KW-0573">Peptidoglycan synthesis</keyword>
<evidence type="ECO:0000256" key="2">
    <source>
        <dbReference type="ARBA" id="ARBA00003921"/>
    </source>
</evidence>
<dbReference type="Pfam" id="PF07478">
    <property type="entry name" value="Dala_Dala_lig_C"/>
    <property type="match status" value="1"/>
</dbReference>
<dbReference type="NCBIfam" id="NF002378">
    <property type="entry name" value="PRK01372.1"/>
    <property type="match status" value="1"/>
</dbReference>
<evidence type="ECO:0000256" key="8">
    <source>
        <dbReference type="ARBA" id="ARBA00022741"/>
    </source>
</evidence>
<dbReference type="GO" id="GO:0008360">
    <property type="term" value="P:regulation of cell shape"/>
    <property type="evidence" value="ECO:0007669"/>
    <property type="project" value="UniProtKB-KW"/>
</dbReference>
<keyword evidence="16" id="KW-0460">Magnesium</keyword>
<keyword evidence="20" id="KW-1185">Reference proteome</keyword>
<dbReference type="PANTHER" id="PTHR23132:SF23">
    <property type="entry name" value="D-ALANINE--D-ALANINE LIGASE B"/>
    <property type="match status" value="1"/>
</dbReference>
<feature type="binding site" evidence="16">
    <location>
        <position position="262"/>
    </location>
    <ligand>
        <name>Mg(2+)</name>
        <dbReference type="ChEBI" id="CHEBI:18420"/>
        <label>1</label>
    </ligand>
</feature>
<feature type="binding site" evidence="16">
    <location>
        <position position="262"/>
    </location>
    <ligand>
        <name>Mg(2+)</name>
        <dbReference type="ChEBI" id="CHEBI:18420"/>
        <label>2</label>
    </ligand>
</feature>
<evidence type="ECO:0000256" key="3">
    <source>
        <dbReference type="ARBA" id="ARBA00004496"/>
    </source>
</evidence>
<feature type="binding site" evidence="16">
    <location>
        <position position="264"/>
    </location>
    <ligand>
        <name>Mg(2+)</name>
        <dbReference type="ChEBI" id="CHEBI:18420"/>
        <label>2</label>
    </ligand>
</feature>
<feature type="active site" evidence="15">
    <location>
        <position position="143"/>
    </location>
</feature>
<dbReference type="Gene3D" id="3.30.470.20">
    <property type="entry name" value="ATP-grasp fold, B domain"/>
    <property type="match status" value="1"/>
</dbReference>
<keyword evidence="16" id="KW-0479">Metal-binding</keyword>
<evidence type="ECO:0000256" key="10">
    <source>
        <dbReference type="ARBA" id="ARBA00022960"/>
    </source>
</evidence>
<dbReference type="AlphaFoldDB" id="A0A4R3J9K7"/>
<dbReference type="SUPFAM" id="SSF52440">
    <property type="entry name" value="PreATP-grasp domain"/>
    <property type="match status" value="1"/>
</dbReference>
<dbReference type="PIRSF" id="PIRSF039102">
    <property type="entry name" value="Ddl/VanB"/>
    <property type="match status" value="1"/>
</dbReference>
<keyword evidence="9 17" id="KW-0067">ATP-binding</keyword>
<evidence type="ECO:0000256" key="9">
    <source>
        <dbReference type="ARBA" id="ARBA00022840"/>
    </source>
</evidence>
<name>A0A4R3J9K7_9PROT</name>
<dbReference type="InterPro" id="IPR011127">
    <property type="entry name" value="Dala_Dala_lig_N"/>
</dbReference>
<dbReference type="SUPFAM" id="SSF56059">
    <property type="entry name" value="Glutathione synthetase ATP-binding domain-like"/>
    <property type="match status" value="1"/>
</dbReference>
<evidence type="ECO:0000256" key="4">
    <source>
        <dbReference type="ARBA" id="ARBA00010871"/>
    </source>
</evidence>
<comment type="subcellular location">
    <subcellularLocation>
        <location evidence="3 14">Cytoplasm</location>
    </subcellularLocation>
</comment>
<dbReference type="InterPro" id="IPR005905">
    <property type="entry name" value="D_ala_D_ala"/>
</dbReference>
<dbReference type="GO" id="GO:0005524">
    <property type="term" value="F:ATP binding"/>
    <property type="evidence" value="ECO:0007669"/>
    <property type="project" value="UniProtKB-UniRule"/>
</dbReference>
<dbReference type="PROSITE" id="PS50975">
    <property type="entry name" value="ATP_GRASP"/>
    <property type="match status" value="1"/>
</dbReference>
<keyword evidence="10 14" id="KW-0133">Cell shape</keyword>
<dbReference type="Proteomes" id="UP000295304">
    <property type="component" value="Unassembled WGS sequence"/>
</dbReference>
<evidence type="ECO:0000256" key="1">
    <source>
        <dbReference type="ARBA" id="ARBA00001936"/>
    </source>
</evidence>
<dbReference type="HAMAP" id="MF_00047">
    <property type="entry name" value="Dala_Dala_lig"/>
    <property type="match status" value="1"/>
</dbReference>
<evidence type="ECO:0000256" key="12">
    <source>
        <dbReference type="ARBA" id="ARBA00023316"/>
    </source>
</evidence>
<dbReference type="NCBIfam" id="TIGR01205">
    <property type="entry name" value="D_ala_D_alaTIGR"/>
    <property type="match status" value="1"/>
</dbReference>
<dbReference type="PROSITE" id="PS00843">
    <property type="entry name" value="DALA_DALA_LIGASE_1"/>
    <property type="match status" value="1"/>
</dbReference>
<dbReference type="InterPro" id="IPR013815">
    <property type="entry name" value="ATP_grasp_subdomain_1"/>
</dbReference>
<reference evidence="19 20" key="1">
    <citation type="submission" date="2019-03" db="EMBL/GenBank/DDBJ databases">
        <title>Genomic Encyclopedia of Type Strains, Phase IV (KMG-IV): sequencing the most valuable type-strain genomes for metagenomic binning, comparative biology and taxonomic classification.</title>
        <authorList>
            <person name="Goeker M."/>
        </authorList>
    </citation>
    <scope>NUCLEOTIDE SEQUENCE [LARGE SCALE GENOMIC DNA]</scope>
    <source>
        <strain evidence="19 20">DSM 101688</strain>
    </source>
</reference>
<dbReference type="Gene3D" id="3.30.1490.20">
    <property type="entry name" value="ATP-grasp fold, A domain"/>
    <property type="match status" value="1"/>
</dbReference>
<evidence type="ECO:0000256" key="17">
    <source>
        <dbReference type="PROSITE-ProRule" id="PRU00409"/>
    </source>
</evidence>
<dbReference type="InterPro" id="IPR011095">
    <property type="entry name" value="Dala_Dala_lig_C"/>
</dbReference>
<dbReference type="PANTHER" id="PTHR23132">
    <property type="entry name" value="D-ALANINE--D-ALANINE LIGASE"/>
    <property type="match status" value="1"/>
</dbReference>
<dbReference type="InterPro" id="IPR016185">
    <property type="entry name" value="PreATP-grasp_dom_sf"/>
</dbReference>
<dbReference type="InterPro" id="IPR011761">
    <property type="entry name" value="ATP-grasp"/>
</dbReference>
<comment type="catalytic activity">
    <reaction evidence="13 14">
        <text>2 D-alanine + ATP = D-alanyl-D-alanine + ADP + phosphate + H(+)</text>
        <dbReference type="Rhea" id="RHEA:11224"/>
        <dbReference type="ChEBI" id="CHEBI:15378"/>
        <dbReference type="ChEBI" id="CHEBI:30616"/>
        <dbReference type="ChEBI" id="CHEBI:43474"/>
        <dbReference type="ChEBI" id="CHEBI:57416"/>
        <dbReference type="ChEBI" id="CHEBI:57822"/>
        <dbReference type="ChEBI" id="CHEBI:456216"/>
        <dbReference type="EC" id="6.3.2.4"/>
    </reaction>
</comment>